<accession>A0ABP5BEX3</accession>
<dbReference type="PANTHER" id="PTHR43317">
    <property type="entry name" value="THERMOSPERMINE SYNTHASE ACAULIS5"/>
    <property type="match status" value="1"/>
</dbReference>
<evidence type="ECO:0000256" key="1">
    <source>
        <dbReference type="ARBA" id="ARBA00023115"/>
    </source>
</evidence>
<evidence type="ECO:0000313" key="3">
    <source>
        <dbReference type="Proteomes" id="UP001501343"/>
    </source>
</evidence>
<dbReference type="Proteomes" id="UP001501343">
    <property type="component" value="Unassembled WGS sequence"/>
</dbReference>
<dbReference type="SUPFAM" id="SSF53335">
    <property type="entry name" value="S-adenosyl-L-methionine-dependent methyltransferases"/>
    <property type="match status" value="1"/>
</dbReference>
<dbReference type="PANTHER" id="PTHR43317:SF3">
    <property type="entry name" value="BLR2883 PROTEIN"/>
    <property type="match status" value="1"/>
</dbReference>
<sequence>MLRRPRDPSALGSVGLDEGMPVIARFEELDWQPTPMGDLTLRRRSEPAVGAEVYEVKLGDEYLMSSLFTVAEIALADLGLAAATGDELNVLVGGLGLGYTAVAALRDRRVTALTVIDRLDAVIGWHERILLPVSSELVGDPRTSLVSDDFFERMRRPPTGAHYDAILLDVDHSPRHQLDPSHADLYRAPGLRALDRHLTGGGVFALWSDDPPDPEFMTELAAVFDDATAHVVDFDNPVTGGTSSNTVYVASSRRT</sequence>
<name>A0ABP5BEX3_9MICO</name>
<comment type="caution">
    <text evidence="2">The sequence shown here is derived from an EMBL/GenBank/DDBJ whole genome shotgun (WGS) entry which is preliminary data.</text>
</comment>
<keyword evidence="1" id="KW-0620">Polyamine biosynthesis</keyword>
<organism evidence="2 3">
    <name type="scientific">Microbacterium aoyamense</name>
    <dbReference type="NCBI Taxonomy" id="344166"/>
    <lineage>
        <taxon>Bacteria</taxon>
        <taxon>Bacillati</taxon>
        <taxon>Actinomycetota</taxon>
        <taxon>Actinomycetes</taxon>
        <taxon>Micrococcales</taxon>
        <taxon>Microbacteriaceae</taxon>
        <taxon>Microbacterium</taxon>
    </lineage>
</organism>
<dbReference type="InterPro" id="IPR029063">
    <property type="entry name" value="SAM-dependent_MTases_sf"/>
</dbReference>
<keyword evidence="3" id="KW-1185">Reference proteome</keyword>
<protein>
    <recommendedName>
        <fullName evidence="4">Spermidine synthase</fullName>
    </recommendedName>
</protein>
<proteinExistence type="predicted"/>
<evidence type="ECO:0008006" key="4">
    <source>
        <dbReference type="Google" id="ProtNLM"/>
    </source>
</evidence>
<reference evidence="3" key="1">
    <citation type="journal article" date="2019" name="Int. J. Syst. Evol. Microbiol.">
        <title>The Global Catalogue of Microorganisms (GCM) 10K type strain sequencing project: providing services to taxonomists for standard genome sequencing and annotation.</title>
        <authorList>
            <consortium name="The Broad Institute Genomics Platform"/>
            <consortium name="The Broad Institute Genome Sequencing Center for Infectious Disease"/>
            <person name="Wu L."/>
            <person name="Ma J."/>
        </authorList>
    </citation>
    <scope>NUCLEOTIDE SEQUENCE [LARGE SCALE GENOMIC DNA]</scope>
    <source>
        <strain evidence="3">JCM 14900</strain>
    </source>
</reference>
<gene>
    <name evidence="2" type="ORF">GCM10009775_36570</name>
</gene>
<evidence type="ECO:0000313" key="2">
    <source>
        <dbReference type="EMBL" id="GAA1941462.1"/>
    </source>
</evidence>
<dbReference type="EMBL" id="BAAAOF010000009">
    <property type="protein sequence ID" value="GAA1941462.1"/>
    <property type="molecule type" value="Genomic_DNA"/>
</dbReference>
<dbReference type="Gene3D" id="3.40.50.150">
    <property type="entry name" value="Vaccinia Virus protein VP39"/>
    <property type="match status" value="1"/>
</dbReference>